<dbReference type="CDD" id="cd13630">
    <property type="entry name" value="PBP2_PDT_1"/>
    <property type="match status" value="1"/>
</dbReference>
<organism evidence="23 24">
    <name type="scientific">Mucisphaera calidilacus</name>
    <dbReference type="NCBI Taxonomy" id="2527982"/>
    <lineage>
        <taxon>Bacteria</taxon>
        <taxon>Pseudomonadati</taxon>
        <taxon>Planctomycetota</taxon>
        <taxon>Phycisphaerae</taxon>
        <taxon>Phycisphaerales</taxon>
        <taxon>Phycisphaeraceae</taxon>
        <taxon>Mucisphaera</taxon>
    </lineage>
</organism>
<dbReference type="InterPro" id="IPR036263">
    <property type="entry name" value="Chorismate_II_sf"/>
</dbReference>
<dbReference type="Gene3D" id="3.40.190.10">
    <property type="entry name" value="Periplasmic binding protein-like II"/>
    <property type="match status" value="2"/>
</dbReference>
<dbReference type="Pfam" id="PF01817">
    <property type="entry name" value="CM_2"/>
    <property type="match status" value="1"/>
</dbReference>
<evidence type="ECO:0000256" key="14">
    <source>
        <dbReference type="ARBA" id="ARBA00023239"/>
    </source>
</evidence>
<feature type="site" description="Essential for prephenate dehydratase activity" evidence="19">
    <location>
        <position position="270"/>
    </location>
</feature>
<dbReference type="InterPro" id="IPR008242">
    <property type="entry name" value="Chor_mutase/pphenate_deHydtase"/>
</dbReference>
<keyword evidence="11" id="KW-0057">Aromatic amino acid biosynthesis</keyword>
<evidence type="ECO:0000256" key="4">
    <source>
        <dbReference type="ARBA" id="ARBA00004741"/>
    </source>
</evidence>
<dbReference type="CDD" id="cd04905">
    <property type="entry name" value="ACT_CM-PDT"/>
    <property type="match status" value="1"/>
</dbReference>
<evidence type="ECO:0000256" key="15">
    <source>
        <dbReference type="ARBA" id="ARBA00023268"/>
    </source>
</evidence>
<dbReference type="EC" id="5.4.99.5" evidence="6"/>
<evidence type="ECO:0000256" key="3">
    <source>
        <dbReference type="ARBA" id="ARBA00004496"/>
    </source>
</evidence>
<evidence type="ECO:0000256" key="9">
    <source>
        <dbReference type="ARBA" id="ARBA00022490"/>
    </source>
</evidence>
<comment type="catalytic activity">
    <reaction evidence="1">
        <text>chorismate = prephenate</text>
        <dbReference type="Rhea" id="RHEA:13897"/>
        <dbReference type="ChEBI" id="CHEBI:29748"/>
        <dbReference type="ChEBI" id="CHEBI:29934"/>
        <dbReference type="EC" id="5.4.99.5"/>
    </reaction>
</comment>
<comment type="pathway">
    <text evidence="4">Amino-acid biosynthesis; L-phenylalanine biosynthesis; phenylpyruvate from prephenate: step 1/1.</text>
</comment>
<dbReference type="KEGG" id="mcad:Pan265_11410"/>
<evidence type="ECO:0000256" key="6">
    <source>
        <dbReference type="ARBA" id="ARBA00012404"/>
    </source>
</evidence>
<evidence type="ECO:0000256" key="18">
    <source>
        <dbReference type="ARBA" id="ARBA00047848"/>
    </source>
</evidence>
<comment type="subcellular location">
    <subcellularLocation>
        <location evidence="3">Cytoplasm</location>
    </subcellularLocation>
</comment>
<dbReference type="Gene3D" id="1.20.59.10">
    <property type="entry name" value="Chorismate mutase"/>
    <property type="match status" value="1"/>
</dbReference>
<dbReference type="FunFam" id="3.30.70.260:FF:000012">
    <property type="entry name" value="Prephenate dehydratase"/>
    <property type="match status" value="1"/>
</dbReference>
<sequence length="372" mass="41209">MTDSLDAQNDSRALEEGLAPLREQIDGLDRELVELLNRRAEVVVEVGKLKRDKGGAIYAPDREQRVLERVRALNEGRLLPDTCIEAIWREMMSGSFALERPLRIGYLGPPGTFSHLAARRKFGASVEYDNLADIPLIFEAVDRGDIDYGLVPIENSTEGFVTPSLDGLMNTRSRVCAEVLLPIHNNLLANCDAPDIKVIYSHPQPLAQCRRWLSAQFPQVPRVATTSTSKAAEQAAEEPGAAAIGTTLAAQIYGLAIQFENIEDSGENTTRFYVMARQETGPTGDDKTAIYFTTKHRSGALADVLDVFRDEGINLTHIDKRPSQRKNWDYVFFVDLLGHISDPHVSKALSEAAEHCLELRVLGSFPRATQPL</sequence>
<dbReference type="UniPathway" id="UPA00120">
    <property type="reaction ID" value="UER00203"/>
</dbReference>
<keyword evidence="15" id="KW-0511">Multifunctional enzyme</keyword>
<dbReference type="InterPro" id="IPR045865">
    <property type="entry name" value="ACT-like_dom_sf"/>
</dbReference>
<evidence type="ECO:0000259" key="20">
    <source>
        <dbReference type="PROSITE" id="PS51168"/>
    </source>
</evidence>
<dbReference type="SUPFAM" id="SSF55021">
    <property type="entry name" value="ACT-like"/>
    <property type="match status" value="1"/>
</dbReference>
<feature type="domain" description="Prephenate dehydratase" evidence="21">
    <location>
        <begin position="103"/>
        <end position="277"/>
    </location>
</feature>
<proteinExistence type="predicted"/>
<gene>
    <name evidence="23" type="primary">pheA</name>
    <name evidence="23" type="ORF">Pan265_11410</name>
</gene>
<keyword evidence="13" id="KW-0413">Isomerase</keyword>
<evidence type="ECO:0000256" key="12">
    <source>
        <dbReference type="ARBA" id="ARBA00023222"/>
    </source>
</evidence>
<dbReference type="GO" id="GO:0004106">
    <property type="term" value="F:chorismate mutase activity"/>
    <property type="evidence" value="ECO:0007669"/>
    <property type="project" value="UniProtKB-EC"/>
</dbReference>
<dbReference type="Gene3D" id="3.30.70.260">
    <property type="match status" value="1"/>
</dbReference>
<evidence type="ECO:0000256" key="16">
    <source>
        <dbReference type="ARBA" id="ARBA00031175"/>
    </source>
</evidence>
<evidence type="ECO:0000256" key="7">
    <source>
        <dbReference type="ARBA" id="ARBA00013147"/>
    </source>
</evidence>
<keyword evidence="9" id="KW-0963">Cytoplasm</keyword>
<dbReference type="NCBIfam" id="NF008865">
    <property type="entry name" value="PRK11898.1"/>
    <property type="match status" value="1"/>
</dbReference>
<keyword evidence="10" id="KW-0028">Amino-acid biosynthesis</keyword>
<dbReference type="PANTHER" id="PTHR21022:SF19">
    <property type="entry name" value="PREPHENATE DEHYDRATASE-RELATED"/>
    <property type="match status" value="1"/>
</dbReference>
<dbReference type="Pfam" id="PF01842">
    <property type="entry name" value="ACT"/>
    <property type="match status" value="1"/>
</dbReference>
<evidence type="ECO:0000256" key="10">
    <source>
        <dbReference type="ARBA" id="ARBA00022605"/>
    </source>
</evidence>
<dbReference type="PIRSF" id="PIRSF001500">
    <property type="entry name" value="Chor_mut_pdt_Ppr"/>
    <property type="match status" value="1"/>
</dbReference>
<dbReference type="OrthoDB" id="9802281at2"/>
<name>A0A518BWD4_9BACT</name>
<dbReference type="GO" id="GO:0005737">
    <property type="term" value="C:cytoplasm"/>
    <property type="evidence" value="ECO:0007669"/>
    <property type="project" value="UniProtKB-SubCell"/>
</dbReference>
<dbReference type="InterPro" id="IPR036979">
    <property type="entry name" value="CM_dom_sf"/>
</dbReference>
<dbReference type="InterPro" id="IPR002912">
    <property type="entry name" value="ACT_dom"/>
</dbReference>
<dbReference type="InterPro" id="IPR002701">
    <property type="entry name" value="CM_II_prokaryot"/>
</dbReference>
<dbReference type="PROSITE" id="PS51171">
    <property type="entry name" value="PREPHENATE_DEHYDR_3"/>
    <property type="match status" value="1"/>
</dbReference>
<dbReference type="AlphaFoldDB" id="A0A518BWD4"/>
<comment type="function">
    <text evidence="2">Catalyzes the Claisen rearrangement of chorismate to prephenate and the decarboxylation/dehydration of prephenate to phenylpyruvate.</text>
</comment>
<dbReference type="EC" id="4.2.1.51" evidence="7"/>
<comment type="catalytic activity">
    <reaction evidence="18">
        <text>prephenate + H(+) = 3-phenylpyruvate + CO2 + H2O</text>
        <dbReference type="Rhea" id="RHEA:21648"/>
        <dbReference type="ChEBI" id="CHEBI:15377"/>
        <dbReference type="ChEBI" id="CHEBI:15378"/>
        <dbReference type="ChEBI" id="CHEBI:16526"/>
        <dbReference type="ChEBI" id="CHEBI:18005"/>
        <dbReference type="ChEBI" id="CHEBI:29934"/>
        <dbReference type="EC" id="4.2.1.51"/>
    </reaction>
</comment>
<dbReference type="SUPFAM" id="SSF53850">
    <property type="entry name" value="Periplasmic binding protein-like II"/>
    <property type="match status" value="1"/>
</dbReference>
<keyword evidence="24" id="KW-1185">Reference proteome</keyword>
<dbReference type="PROSITE" id="PS51671">
    <property type="entry name" value="ACT"/>
    <property type="match status" value="1"/>
</dbReference>
<reference evidence="23 24" key="1">
    <citation type="submission" date="2019-02" db="EMBL/GenBank/DDBJ databases">
        <title>Deep-cultivation of Planctomycetes and their phenomic and genomic characterization uncovers novel biology.</title>
        <authorList>
            <person name="Wiegand S."/>
            <person name="Jogler M."/>
            <person name="Boedeker C."/>
            <person name="Pinto D."/>
            <person name="Vollmers J."/>
            <person name="Rivas-Marin E."/>
            <person name="Kohn T."/>
            <person name="Peeters S.H."/>
            <person name="Heuer A."/>
            <person name="Rast P."/>
            <person name="Oberbeckmann S."/>
            <person name="Bunk B."/>
            <person name="Jeske O."/>
            <person name="Meyerdierks A."/>
            <person name="Storesund J.E."/>
            <person name="Kallscheuer N."/>
            <person name="Luecker S."/>
            <person name="Lage O.M."/>
            <person name="Pohl T."/>
            <person name="Merkel B.J."/>
            <person name="Hornburger P."/>
            <person name="Mueller R.-W."/>
            <person name="Bruemmer F."/>
            <person name="Labrenz M."/>
            <person name="Spormann A.M."/>
            <person name="Op den Camp H."/>
            <person name="Overmann J."/>
            <person name="Amann R."/>
            <person name="Jetten M.S.M."/>
            <person name="Mascher T."/>
            <person name="Medema M.H."/>
            <person name="Devos D.P."/>
            <person name="Kaster A.-K."/>
            <person name="Ovreas L."/>
            <person name="Rohde M."/>
            <person name="Galperin M.Y."/>
            <person name="Jogler C."/>
        </authorList>
    </citation>
    <scope>NUCLEOTIDE SEQUENCE [LARGE SCALE GENOMIC DNA]</scope>
    <source>
        <strain evidence="23 24">Pan265</strain>
    </source>
</reference>
<dbReference type="PANTHER" id="PTHR21022">
    <property type="entry name" value="PREPHENATE DEHYDRATASE P PROTEIN"/>
    <property type="match status" value="1"/>
</dbReference>
<evidence type="ECO:0000256" key="8">
    <source>
        <dbReference type="ARBA" id="ARBA00014401"/>
    </source>
</evidence>
<dbReference type="EMBL" id="CP036280">
    <property type="protein sequence ID" value="QDU71292.1"/>
    <property type="molecule type" value="Genomic_DNA"/>
</dbReference>
<evidence type="ECO:0000259" key="22">
    <source>
        <dbReference type="PROSITE" id="PS51671"/>
    </source>
</evidence>
<feature type="domain" description="Chorismate mutase" evidence="20">
    <location>
        <begin position="12"/>
        <end position="103"/>
    </location>
</feature>
<dbReference type="RefSeq" id="WP_145445446.1">
    <property type="nucleotide sequence ID" value="NZ_CP036280.1"/>
</dbReference>
<dbReference type="GO" id="GO:0004664">
    <property type="term" value="F:prephenate dehydratase activity"/>
    <property type="evidence" value="ECO:0007669"/>
    <property type="project" value="UniProtKB-EC"/>
</dbReference>
<evidence type="ECO:0000259" key="21">
    <source>
        <dbReference type="PROSITE" id="PS51171"/>
    </source>
</evidence>
<protein>
    <recommendedName>
        <fullName evidence="8">Bifunctional chorismate mutase/prephenate dehydratase</fullName>
        <ecNumber evidence="7">4.2.1.51</ecNumber>
        <ecNumber evidence="6">5.4.99.5</ecNumber>
    </recommendedName>
    <alternativeName>
        <fullName evidence="17">Chorismate mutase-prephenate dehydratase</fullName>
    </alternativeName>
    <alternativeName>
        <fullName evidence="16">p-protein</fullName>
    </alternativeName>
</protein>
<evidence type="ECO:0000256" key="1">
    <source>
        <dbReference type="ARBA" id="ARBA00000824"/>
    </source>
</evidence>
<evidence type="ECO:0000256" key="5">
    <source>
        <dbReference type="ARBA" id="ARBA00004817"/>
    </source>
</evidence>
<comment type="pathway">
    <text evidence="5">Metabolic intermediate biosynthesis; prephenate biosynthesis; prephenate from chorismate: step 1/1.</text>
</comment>
<evidence type="ECO:0000313" key="24">
    <source>
        <dbReference type="Proteomes" id="UP000320386"/>
    </source>
</evidence>
<dbReference type="Pfam" id="PF00800">
    <property type="entry name" value="PDT"/>
    <property type="match status" value="1"/>
</dbReference>
<dbReference type="FunFam" id="3.40.190.10:FF:000034">
    <property type="entry name" value="Chorismate mutase/prephenate dehydratase"/>
    <property type="match status" value="1"/>
</dbReference>
<dbReference type="PROSITE" id="PS51168">
    <property type="entry name" value="CHORISMATE_MUT_2"/>
    <property type="match status" value="1"/>
</dbReference>
<evidence type="ECO:0000256" key="13">
    <source>
        <dbReference type="ARBA" id="ARBA00023235"/>
    </source>
</evidence>
<dbReference type="GO" id="GO:0009094">
    <property type="term" value="P:L-phenylalanine biosynthetic process"/>
    <property type="evidence" value="ECO:0007669"/>
    <property type="project" value="UniProtKB-UniPathway"/>
</dbReference>
<accession>A0A518BWD4</accession>
<evidence type="ECO:0000256" key="2">
    <source>
        <dbReference type="ARBA" id="ARBA00002364"/>
    </source>
</evidence>
<dbReference type="Proteomes" id="UP000320386">
    <property type="component" value="Chromosome"/>
</dbReference>
<evidence type="ECO:0000313" key="23">
    <source>
        <dbReference type="EMBL" id="QDU71292.1"/>
    </source>
</evidence>
<dbReference type="GO" id="GO:0046417">
    <property type="term" value="P:chorismate metabolic process"/>
    <property type="evidence" value="ECO:0007669"/>
    <property type="project" value="InterPro"/>
</dbReference>
<dbReference type="InterPro" id="IPR010957">
    <property type="entry name" value="G/b/e-P-prot_chorismate_mutase"/>
</dbReference>
<dbReference type="SUPFAM" id="SSF48600">
    <property type="entry name" value="Chorismate mutase II"/>
    <property type="match status" value="1"/>
</dbReference>
<evidence type="ECO:0000256" key="17">
    <source>
        <dbReference type="ARBA" id="ARBA00031520"/>
    </source>
</evidence>
<evidence type="ECO:0000256" key="19">
    <source>
        <dbReference type="PIRSR" id="PIRSR001500-2"/>
    </source>
</evidence>
<evidence type="ECO:0000256" key="11">
    <source>
        <dbReference type="ARBA" id="ARBA00023141"/>
    </source>
</evidence>
<dbReference type="SMART" id="SM00830">
    <property type="entry name" value="CM_2"/>
    <property type="match status" value="1"/>
</dbReference>
<feature type="domain" description="ACT" evidence="22">
    <location>
        <begin position="289"/>
        <end position="366"/>
    </location>
</feature>
<dbReference type="UniPathway" id="UPA00121">
    <property type="reaction ID" value="UER00345"/>
</dbReference>
<dbReference type="InterPro" id="IPR001086">
    <property type="entry name" value="Preph_deHydtase"/>
</dbReference>
<keyword evidence="12" id="KW-0584">Phenylalanine biosynthesis</keyword>
<dbReference type="NCBIfam" id="TIGR01807">
    <property type="entry name" value="CM_P2"/>
    <property type="match status" value="1"/>
</dbReference>
<keyword evidence="14" id="KW-0456">Lyase</keyword>